<gene>
    <name evidence="2" type="ORF">M404DRAFT_21095</name>
</gene>
<dbReference type="InParanoid" id="A0A0C3PB67"/>
<feature type="region of interest" description="Disordered" evidence="1">
    <location>
        <begin position="229"/>
        <end position="257"/>
    </location>
</feature>
<evidence type="ECO:0000313" key="2">
    <source>
        <dbReference type="EMBL" id="KIO10895.1"/>
    </source>
</evidence>
<dbReference type="AlphaFoldDB" id="A0A0C3PB67"/>
<feature type="region of interest" description="Disordered" evidence="1">
    <location>
        <begin position="1"/>
        <end position="21"/>
    </location>
</feature>
<feature type="compositionally biased region" description="Low complexity" evidence="1">
    <location>
        <begin position="161"/>
        <end position="175"/>
    </location>
</feature>
<protein>
    <submittedName>
        <fullName evidence="2">Uncharacterized protein</fullName>
    </submittedName>
</protein>
<dbReference type="Proteomes" id="UP000054217">
    <property type="component" value="Unassembled WGS sequence"/>
</dbReference>
<organism evidence="2 3">
    <name type="scientific">Pisolithus tinctorius Marx 270</name>
    <dbReference type="NCBI Taxonomy" id="870435"/>
    <lineage>
        <taxon>Eukaryota</taxon>
        <taxon>Fungi</taxon>
        <taxon>Dikarya</taxon>
        <taxon>Basidiomycota</taxon>
        <taxon>Agaricomycotina</taxon>
        <taxon>Agaricomycetes</taxon>
        <taxon>Agaricomycetidae</taxon>
        <taxon>Boletales</taxon>
        <taxon>Sclerodermatineae</taxon>
        <taxon>Pisolithaceae</taxon>
        <taxon>Pisolithus</taxon>
    </lineage>
</organism>
<reference evidence="3" key="2">
    <citation type="submission" date="2015-01" db="EMBL/GenBank/DDBJ databases">
        <title>Evolutionary Origins and Diversification of the Mycorrhizal Mutualists.</title>
        <authorList>
            <consortium name="DOE Joint Genome Institute"/>
            <consortium name="Mycorrhizal Genomics Consortium"/>
            <person name="Kohler A."/>
            <person name="Kuo A."/>
            <person name="Nagy L.G."/>
            <person name="Floudas D."/>
            <person name="Copeland A."/>
            <person name="Barry K.W."/>
            <person name="Cichocki N."/>
            <person name="Veneault-Fourrey C."/>
            <person name="LaButti K."/>
            <person name="Lindquist E.A."/>
            <person name="Lipzen A."/>
            <person name="Lundell T."/>
            <person name="Morin E."/>
            <person name="Murat C."/>
            <person name="Riley R."/>
            <person name="Ohm R."/>
            <person name="Sun H."/>
            <person name="Tunlid A."/>
            <person name="Henrissat B."/>
            <person name="Grigoriev I.V."/>
            <person name="Hibbett D.S."/>
            <person name="Martin F."/>
        </authorList>
    </citation>
    <scope>NUCLEOTIDE SEQUENCE [LARGE SCALE GENOMIC DNA]</scope>
    <source>
        <strain evidence="3">Marx 270</strain>
    </source>
</reference>
<accession>A0A0C3PB67</accession>
<name>A0A0C3PB67_PISTI</name>
<feature type="region of interest" description="Disordered" evidence="1">
    <location>
        <begin position="106"/>
        <end position="177"/>
    </location>
</feature>
<evidence type="ECO:0000256" key="1">
    <source>
        <dbReference type="SAM" id="MobiDB-lite"/>
    </source>
</evidence>
<dbReference type="EMBL" id="KN831951">
    <property type="protein sequence ID" value="KIO10895.1"/>
    <property type="molecule type" value="Genomic_DNA"/>
</dbReference>
<sequence>MSYTPNTENPGSDYFDNDFHADIDEPYDPSHPYFDHYASTPPHLSEPPVHPHRVLCSPSPMVSPHSAHGSAYQPLHDSVASTMRPYPYPVICSVPSLQALCKDAHKGKSKAHSGPPEPHYDASFRSCNTPPLSQASYRSPSPISHSGASAPAPSVSLANLSAPTATPTAPATSTSRMAPKASLFEALKTQDATVKIVHKDFGPSLISSFHSFLDGLPQDIVRLPSDPHREEAQKVKREETNHSGPPQHGPRGAGEANRDVELRCRGCWGEIIPGRSQGHFQAIADTLSSILFNGTPHDWLDFFTQAQGGSAGRALFYAFQTSGALPATPFVPVPISALSKRELGGLVPVDWQHPLHQFTCYQSTNSEIRSWVEQGLYPPSEDLRP</sequence>
<evidence type="ECO:0000313" key="3">
    <source>
        <dbReference type="Proteomes" id="UP000054217"/>
    </source>
</evidence>
<feature type="compositionally biased region" description="Polar residues" evidence="1">
    <location>
        <begin position="125"/>
        <end position="147"/>
    </location>
</feature>
<dbReference type="HOGENOM" id="CLU_040331_0_0_1"/>
<keyword evidence="3" id="KW-1185">Reference proteome</keyword>
<feature type="compositionally biased region" description="Basic and acidic residues" evidence="1">
    <location>
        <begin position="229"/>
        <end position="241"/>
    </location>
</feature>
<feature type="compositionally biased region" description="Polar residues" evidence="1">
    <location>
        <begin position="1"/>
        <end position="10"/>
    </location>
</feature>
<proteinExistence type="predicted"/>
<reference evidence="2 3" key="1">
    <citation type="submission" date="2014-04" db="EMBL/GenBank/DDBJ databases">
        <authorList>
            <consortium name="DOE Joint Genome Institute"/>
            <person name="Kuo A."/>
            <person name="Kohler A."/>
            <person name="Costa M.D."/>
            <person name="Nagy L.G."/>
            <person name="Floudas D."/>
            <person name="Copeland A."/>
            <person name="Barry K.W."/>
            <person name="Cichocki N."/>
            <person name="Veneault-Fourrey C."/>
            <person name="LaButti K."/>
            <person name="Lindquist E.A."/>
            <person name="Lipzen A."/>
            <person name="Lundell T."/>
            <person name="Morin E."/>
            <person name="Murat C."/>
            <person name="Sun H."/>
            <person name="Tunlid A."/>
            <person name="Henrissat B."/>
            <person name="Grigoriev I.V."/>
            <person name="Hibbett D.S."/>
            <person name="Martin F."/>
            <person name="Nordberg H.P."/>
            <person name="Cantor M.N."/>
            <person name="Hua S.X."/>
        </authorList>
    </citation>
    <scope>NUCLEOTIDE SEQUENCE [LARGE SCALE GENOMIC DNA]</scope>
    <source>
        <strain evidence="2 3">Marx 270</strain>
    </source>
</reference>